<dbReference type="OrthoDB" id="119028at2759"/>
<accession>A0A3M7P9J5</accession>
<reference evidence="1 2" key="1">
    <citation type="journal article" date="2018" name="Sci. Rep.">
        <title>Genomic signatures of local adaptation to the degree of environmental predictability in rotifers.</title>
        <authorList>
            <person name="Franch-Gras L."/>
            <person name="Hahn C."/>
            <person name="Garcia-Roger E.M."/>
            <person name="Carmona M.J."/>
            <person name="Serra M."/>
            <person name="Gomez A."/>
        </authorList>
    </citation>
    <scope>NUCLEOTIDE SEQUENCE [LARGE SCALE GENOMIC DNA]</scope>
    <source>
        <strain evidence="1">HYR1</strain>
    </source>
</reference>
<dbReference type="Proteomes" id="UP000276133">
    <property type="component" value="Unassembled WGS sequence"/>
</dbReference>
<evidence type="ECO:0000313" key="2">
    <source>
        <dbReference type="Proteomes" id="UP000276133"/>
    </source>
</evidence>
<sequence>MIIGHKYLDMYYVLAMMCRFHDLEWHPNAKDVPLGANRKKGRPGKNKRALVIFRRIRRNIKAYTSIPTDQEQEKMFSQLRVFFTSRRLLSATVHVTHVNLDGTYKFIWNGFPVKMIVTTDRCKPYHPFGLALTKSETVSDYEFICNSLKIAVSKINLPALLTTILIADGSYAITIGLSKLLVSLVNELCVGPMCLEMLIKQWFTKQPGWFEGNAPGYPSSNNALESTNRFIKGQSTFKDRLTVPRFISVVDERIIFCHPIEIQLTKIPKTLRPKSRQHLQIGQLMHNGYKVNIRSLNIK</sequence>
<evidence type="ECO:0000313" key="1">
    <source>
        <dbReference type="EMBL" id="RMZ95384.1"/>
    </source>
</evidence>
<comment type="caution">
    <text evidence="1">The sequence shown here is derived from an EMBL/GenBank/DDBJ whole genome shotgun (WGS) entry which is preliminary data.</text>
</comment>
<proteinExistence type="predicted"/>
<dbReference type="AlphaFoldDB" id="A0A3M7P9J5"/>
<gene>
    <name evidence="1" type="ORF">BpHYR1_002878</name>
</gene>
<keyword evidence="2" id="KW-1185">Reference proteome</keyword>
<name>A0A3M7P9J5_BRAPC</name>
<organism evidence="1 2">
    <name type="scientific">Brachionus plicatilis</name>
    <name type="common">Marine rotifer</name>
    <name type="synonym">Brachionus muelleri</name>
    <dbReference type="NCBI Taxonomy" id="10195"/>
    <lineage>
        <taxon>Eukaryota</taxon>
        <taxon>Metazoa</taxon>
        <taxon>Spiralia</taxon>
        <taxon>Gnathifera</taxon>
        <taxon>Rotifera</taxon>
        <taxon>Eurotatoria</taxon>
        <taxon>Monogononta</taxon>
        <taxon>Pseudotrocha</taxon>
        <taxon>Ploima</taxon>
        <taxon>Brachionidae</taxon>
        <taxon>Brachionus</taxon>
    </lineage>
</organism>
<protein>
    <submittedName>
        <fullName evidence="1">Uncharacterized protein</fullName>
    </submittedName>
</protein>
<dbReference type="EMBL" id="REGN01012457">
    <property type="protein sequence ID" value="RMZ95384.1"/>
    <property type="molecule type" value="Genomic_DNA"/>
</dbReference>